<sequence length="669" mass="76534">MSQLLNARYQILQLLSANAVCESYLAADVTDSNSLYYIVKKLFLRSQDEQVLNHARILLESEIETLQELAQTQEQIQELFTYWEENRDFYVVQEYIPGNPLSLEIGKGKILQEKAVISIVSEILKILEFIHHHGVIHQNLKPTNIIQSHLDGQLVLVDFGGIRKAIHHIGRSEYMPIEQLHGKTRFNSDIYALGIIAIAALTGKSAKEIAGINSPKHFLTGEIIWQHYNRKVSANLARIINKMVRLDYRHRYQSASEVLKDIQSPQNKSFFWNFQPPEKVNIVLLSGIISFILVGIFSWFLVAPRDIEHAKIIYEQGADKYQQANYQGAIESLTQAIKLNPDYAQAYNQRGDAFYRLENYEKAQSDSSEAIRLNPKDANAYYDRGFTLYTLSNYNGAIADFSQAIAIDSTNADAYYARGLARSQIKEKQGAIEDFNQAIAINSDYAAAYLERAKIFRRQGKKLEAIKEFDEAIALKPDNPEYYYERGLANFQINQRQSAKKDFSKTIELDSKHVKAYLMRGDVYSESGDTQKAYTDYNQAFLLDDKFPDTYIHWGNFRLRNNDIEAAIKDFQKAIQLDPKDPSAYNYRGNAYLAKGLYQNAVNDYTKAIELNPNYALAYYNRGLVRTDLGKIPDAIEDFEKAAQFFQDKGEEASYNDAIAKLKSLRPQP</sequence>
<keyword evidence="6" id="KW-0418">Kinase</keyword>
<dbReference type="PANTHER" id="PTHR44858:SF1">
    <property type="entry name" value="UDP-N-ACETYLGLUCOSAMINE--PEPTIDE N-ACETYLGLUCOSAMINYLTRANSFERASE SPINDLY-RELATED"/>
    <property type="match status" value="1"/>
</dbReference>
<keyword evidence="4" id="KW-1133">Transmembrane helix</keyword>
<dbReference type="InterPro" id="IPR011990">
    <property type="entry name" value="TPR-like_helical_dom_sf"/>
</dbReference>
<dbReference type="PROSITE" id="PS50005">
    <property type="entry name" value="TPR"/>
    <property type="match status" value="10"/>
</dbReference>
<dbReference type="InterPro" id="IPR011009">
    <property type="entry name" value="Kinase-like_dom_sf"/>
</dbReference>
<dbReference type="GO" id="GO:0005524">
    <property type="term" value="F:ATP binding"/>
    <property type="evidence" value="ECO:0007669"/>
    <property type="project" value="InterPro"/>
</dbReference>
<feature type="repeat" description="TPR" evidence="3">
    <location>
        <begin position="344"/>
        <end position="377"/>
    </location>
</feature>
<keyword evidence="6" id="KW-0808">Transferase</keyword>
<dbReference type="Pfam" id="PF00069">
    <property type="entry name" value="Pkinase"/>
    <property type="match status" value="1"/>
</dbReference>
<dbReference type="GO" id="GO:0046813">
    <property type="term" value="P:receptor-mediated virion attachment to host cell"/>
    <property type="evidence" value="ECO:0007669"/>
    <property type="project" value="TreeGrafter"/>
</dbReference>
<dbReference type="Pfam" id="PF13181">
    <property type="entry name" value="TPR_8"/>
    <property type="match status" value="1"/>
</dbReference>
<dbReference type="Pfam" id="PF13414">
    <property type="entry name" value="TPR_11"/>
    <property type="match status" value="4"/>
</dbReference>
<feature type="repeat" description="TPR" evidence="3">
    <location>
        <begin position="582"/>
        <end position="615"/>
    </location>
</feature>
<dbReference type="SMART" id="SM00028">
    <property type="entry name" value="TPR"/>
    <property type="match status" value="10"/>
</dbReference>
<keyword evidence="4" id="KW-0472">Membrane</keyword>
<dbReference type="EMBL" id="NTFS01000130">
    <property type="protein sequence ID" value="PAX53802.1"/>
    <property type="molecule type" value="Genomic_DNA"/>
</dbReference>
<evidence type="ECO:0000313" key="6">
    <source>
        <dbReference type="EMBL" id="PAX53802.1"/>
    </source>
</evidence>
<feature type="repeat" description="TPR" evidence="3">
    <location>
        <begin position="548"/>
        <end position="581"/>
    </location>
</feature>
<keyword evidence="4" id="KW-0812">Transmembrane</keyword>
<dbReference type="Gene3D" id="1.25.40.10">
    <property type="entry name" value="Tetratricopeptide repeat domain"/>
    <property type="match status" value="4"/>
</dbReference>
<dbReference type="Pfam" id="PF13431">
    <property type="entry name" value="TPR_17"/>
    <property type="match status" value="1"/>
</dbReference>
<feature type="repeat" description="TPR" evidence="3">
    <location>
        <begin position="378"/>
        <end position="411"/>
    </location>
</feature>
<evidence type="ECO:0000256" key="2">
    <source>
        <dbReference type="ARBA" id="ARBA00022803"/>
    </source>
</evidence>
<organism evidence="6 7">
    <name type="scientific">Brunnivagina elsteri CCALA 953</name>
    <dbReference type="NCBI Taxonomy" id="987040"/>
    <lineage>
        <taxon>Bacteria</taxon>
        <taxon>Bacillati</taxon>
        <taxon>Cyanobacteriota</taxon>
        <taxon>Cyanophyceae</taxon>
        <taxon>Nostocales</taxon>
        <taxon>Calotrichaceae</taxon>
        <taxon>Brunnivagina</taxon>
    </lineage>
</organism>
<dbReference type="PANTHER" id="PTHR44858">
    <property type="entry name" value="TETRATRICOPEPTIDE REPEAT PROTEIN 6"/>
    <property type="match status" value="1"/>
</dbReference>
<dbReference type="SUPFAM" id="SSF56112">
    <property type="entry name" value="Protein kinase-like (PK-like)"/>
    <property type="match status" value="1"/>
</dbReference>
<feature type="repeat" description="TPR" evidence="3">
    <location>
        <begin position="446"/>
        <end position="479"/>
    </location>
</feature>
<feature type="repeat" description="TPR" evidence="3">
    <location>
        <begin position="514"/>
        <end position="547"/>
    </location>
</feature>
<dbReference type="InterPro" id="IPR000719">
    <property type="entry name" value="Prot_kinase_dom"/>
</dbReference>
<dbReference type="AlphaFoldDB" id="A0A2A2TIJ7"/>
<dbReference type="GO" id="GO:0009279">
    <property type="term" value="C:cell outer membrane"/>
    <property type="evidence" value="ECO:0007669"/>
    <property type="project" value="TreeGrafter"/>
</dbReference>
<evidence type="ECO:0000259" key="5">
    <source>
        <dbReference type="PROSITE" id="PS50011"/>
    </source>
</evidence>
<dbReference type="InterPro" id="IPR050498">
    <property type="entry name" value="Ycf3"/>
</dbReference>
<feature type="repeat" description="TPR" evidence="3">
    <location>
        <begin position="616"/>
        <end position="649"/>
    </location>
</feature>
<evidence type="ECO:0000313" key="7">
    <source>
        <dbReference type="Proteomes" id="UP000218238"/>
    </source>
</evidence>
<feature type="domain" description="Protein kinase" evidence="5">
    <location>
        <begin position="9"/>
        <end position="271"/>
    </location>
</feature>
<feature type="repeat" description="TPR" evidence="3">
    <location>
        <begin position="480"/>
        <end position="513"/>
    </location>
</feature>
<dbReference type="RefSeq" id="WP_095722169.1">
    <property type="nucleotide sequence ID" value="NZ_NTFS01000130.1"/>
</dbReference>
<dbReference type="Proteomes" id="UP000218238">
    <property type="component" value="Unassembled WGS sequence"/>
</dbReference>
<feature type="repeat" description="TPR" evidence="3">
    <location>
        <begin position="310"/>
        <end position="343"/>
    </location>
</feature>
<keyword evidence="1" id="KW-0677">Repeat</keyword>
<feature type="transmembrane region" description="Helical" evidence="4">
    <location>
        <begin position="282"/>
        <end position="302"/>
    </location>
</feature>
<proteinExistence type="predicted"/>
<keyword evidence="7" id="KW-1185">Reference proteome</keyword>
<keyword evidence="6" id="KW-0723">Serine/threonine-protein kinase</keyword>
<name>A0A2A2TIJ7_9CYAN</name>
<dbReference type="PROSITE" id="PS50011">
    <property type="entry name" value="PROTEIN_KINASE_DOM"/>
    <property type="match status" value="1"/>
</dbReference>
<keyword evidence="2 3" id="KW-0802">TPR repeat</keyword>
<dbReference type="PROSITE" id="PS50293">
    <property type="entry name" value="TPR_REGION"/>
    <property type="match status" value="4"/>
</dbReference>
<comment type="caution">
    <text evidence="6">The sequence shown here is derived from an EMBL/GenBank/DDBJ whole genome shotgun (WGS) entry which is preliminary data.</text>
</comment>
<evidence type="ECO:0000256" key="3">
    <source>
        <dbReference type="PROSITE-ProRule" id="PRU00339"/>
    </source>
</evidence>
<evidence type="ECO:0000256" key="4">
    <source>
        <dbReference type="SAM" id="Phobius"/>
    </source>
</evidence>
<gene>
    <name evidence="6" type="ORF">CK510_13350</name>
</gene>
<evidence type="ECO:0000256" key="1">
    <source>
        <dbReference type="ARBA" id="ARBA00022737"/>
    </source>
</evidence>
<dbReference type="OrthoDB" id="568198at2"/>
<accession>A0A2A2TIJ7</accession>
<dbReference type="SUPFAM" id="SSF48452">
    <property type="entry name" value="TPR-like"/>
    <property type="match status" value="1"/>
</dbReference>
<feature type="repeat" description="TPR" evidence="3">
    <location>
        <begin position="412"/>
        <end position="445"/>
    </location>
</feature>
<dbReference type="InterPro" id="IPR019734">
    <property type="entry name" value="TPR_rpt"/>
</dbReference>
<dbReference type="SMART" id="SM00220">
    <property type="entry name" value="S_TKc"/>
    <property type="match status" value="1"/>
</dbReference>
<protein>
    <submittedName>
        <fullName evidence="6">Serine/threonine protein kinase</fullName>
    </submittedName>
</protein>
<dbReference type="Gene3D" id="1.10.510.10">
    <property type="entry name" value="Transferase(Phosphotransferase) domain 1"/>
    <property type="match status" value="1"/>
</dbReference>
<reference evidence="6 7" key="1">
    <citation type="submission" date="2017-08" db="EMBL/GenBank/DDBJ databases">
        <title>Draft genome sequence of filamentous cyanobacterium Calothrix elsteri CCALA 953.</title>
        <authorList>
            <person name="Gagunashvili A.N."/>
            <person name="Elster J."/>
            <person name="Andresson O.S."/>
        </authorList>
    </citation>
    <scope>NUCLEOTIDE SEQUENCE [LARGE SCALE GENOMIC DNA]</scope>
    <source>
        <strain evidence="6 7">CCALA 953</strain>
    </source>
</reference>
<dbReference type="GO" id="GO:0004674">
    <property type="term" value="F:protein serine/threonine kinase activity"/>
    <property type="evidence" value="ECO:0007669"/>
    <property type="project" value="UniProtKB-KW"/>
</dbReference>